<comment type="subcellular location">
    <subcellularLocation>
        <location evidence="1">Chromosome</location>
    </subcellularLocation>
    <subcellularLocation>
        <location evidence="2">Cytoplasm</location>
    </subcellularLocation>
</comment>
<keyword evidence="14" id="KW-1185">Reference proteome</keyword>
<evidence type="ECO:0000256" key="7">
    <source>
        <dbReference type="ARBA" id="ARBA00022618"/>
    </source>
</evidence>
<evidence type="ECO:0000256" key="5">
    <source>
        <dbReference type="ARBA" id="ARBA00022454"/>
    </source>
</evidence>
<comment type="caution">
    <text evidence="12">The sequence shown here is derived from an EMBL/GenBank/DDBJ whole genome shotgun (WGS) entry which is preliminary data.</text>
</comment>
<evidence type="ECO:0000256" key="9">
    <source>
        <dbReference type="ARBA" id="ARBA00023067"/>
    </source>
</evidence>
<keyword evidence="10" id="KW-0131">Cell cycle</keyword>
<evidence type="ECO:0000256" key="3">
    <source>
        <dbReference type="ARBA" id="ARBA00009471"/>
    </source>
</evidence>
<feature type="region of interest" description="Disordered" evidence="11">
    <location>
        <begin position="127"/>
        <end position="154"/>
    </location>
</feature>
<evidence type="ECO:0000256" key="11">
    <source>
        <dbReference type="SAM" id="MobiDB-lite"/>
    </source>
</evidence>
<evidence type="ECO:0000313" key="14">
    <source>
        <dbReference type="Proteomes" id="UP000663829"/>
    </source>
</evidence>
<dbReference type="Pfam" id="PF05786">
    <property type="entry name" value="Cnd2"/>
    <property type="match status" value="1"/>
</dbReference>
<feature type="region of interest" description="Disordered" evidence="11">
    <location>
        <begin position="439"/>
        <end position="467"/>
    </location>
</feature>
<evidence type="ECO:0000256" key="8">
    <source>
        <dbReference type="ARBA" id="ARBA00022776"/>
    </source>
</evidence>
<sequence>MCANIDDKRLDLEVCTDNSPIYLNDDELYNMHECTLQMYRQNKICAKNAFNLKLLEYLPAILGRKGKISNVENDENIITTFQSVGATLDASAKIYAARIDSLYYETIKAQTLLKSNELQHREDIRIAETNRNTNHSSDDDGEDQDNIDSDFTRQKTKKSRILARKKTIINDRKKLLRKQTSVDVMPVMNTFFLSAMNNDNILLSELYEKLCSSKKKMKIAKEYVSRSKPITSAWCMKNNNCELVSTVPTSETLHIETTMAQLNFDMAVDDQTPSIVHGKLSPKSVNQKTMIAHDTIITPLSVETCVEGNTPLSIQSIQDTSLSYSSPTFFNTPPISIPSTVSHERFRSASICSNSIITNVNQLLSDKLDEYSYFDKTRLDEFTSKSILGISDRTVTVDNNEDSNHHAGGSQTAKGHMLKRKLSIEFPFLNQKKKMLRKTIEKQDQPSLSNSQLSVESGFVSSSDNDQSDKNLLISTVSSSVINDINDISGPPISSMLLSLNIDSIMTPTDCIQTPLQNSTSLTPYTSISCKPTSSFDIDAISPEKTSLHHRQSTASITTMITPIAGEKVNFLIPMIPTQKKQSIDVKNLQRAMHTLITDKINNQDSSNKALAFSDVYQDLITTHSTGSTSTSTNASSSPSYRSISVYFSALLNNAVLNKLTLTSNDQRDDIEILLEKRHAYTHTQR</sequence>
<name>A0A813Q6Z7_9BILA</name>
<evidence type="ECO:0000313" key="13">
    <source>
        <dbReference type="EMBL" id="CAF3543969.1"/>
    </source>
</evidence>
<keyword evidence="7" id="KW-0132">Cell division</keyword>
<keyword evidence="6" id="KW-0963">Cytoplasm</keyword>
<dbReference type="Proteomes" id="UP000681722">
    <property type="component" value="Unassembled WGS sequence"/>
</dbReference>
<keyword evidence="5" id="KW-0158">Chromosome</keyword>
<dbReference type="GO" id="GO:0003682">
    <property type="term" value="F:chromatin binding"/>
    <property type="evidence" value="ECO:0007669"/>
    <property type="project" value="TreeGrafter"/>
</dbReference>
<dbReference type="AlphaFoldDB" id="A0A813Q6Z7"/>
<dbReference type="GO" id="GO:0051301">
    <property type="term" value="P:cell division"/>
    <property type="evidence" value="ECO:0007669"/>
    <property type="project" value="UniProtKB-KW"/>
</dbReference>
<evidence type="ECO:0000256" key="1">
    <source>
        <dbReference type="ARBA" id="ARBA00004286"/>
    </source>
</evidence>
<dbReference type="PANTHER" id="PTHR13108">
    <property type="entry name" value="CONDENSIN COMPLEX SUBUNIT 2"/>
    <property type="match status" value="1"/>
</dbReference>
<evidence type="ECO:0000256" key="2">
    <source>
        <dbReference type="ARBA" id="ARBA00004496"/>
    </source>
</evidence>
<comment type="similarity">
    <text evidence="3">Belongs to the CND2 (condensin subunit 2) family.</text>
</comment>
<feature type="compositionally biased region" description="Polar residues" evidence="11">
    <location>
        <begin position="445"/>
        <end position="465"/>
    </location>
</feature>
<dbReference type="EMBL" id="CAJNOQ010000138">
    <property type="protein sequence ID" value="CAF0762872.1"/>
    <property type="molecule type" value="Genomic_DNA"/>
</dbReference>
<organism evidence="12 14">
    <name type="scientific">Didymodactylos carnosus</name>
    <dbReference type="NCBI Taxonomy" id="1234261"/>
    <lineage>
        <taxon>Eukaryota</taxon>
        <taxon>Metazoa</taxon>
        <taxon>Spiralia</taxon>
        <taxon>Gnathifera</taxon>
        <taxon>Rotifera</taxon>
        <taxon>Eurotatoria</taxon>
        <taxon>Bdelloidea</taxon>
        <taxon>Philodinida</taxon>
        <taxon>Philodinidae</taxon>
        <taxon>Didymodactylos</taxon>
    </lineage>
</organism>
<dbReference type="GO" id="GO:0000796">
    <property type="term" value="C:condensin complex"/>
    <property type="evidence" value="ECO:0007669"/>
    <property type="project" value="InterPro"/>
</dbReference>
<reference evidence="12" key="1">
    <citation type="submission" date="2021-02" db="EMBL/GenBank/DDBJ databases">
        <authorList>
            <person name="Nowell W R."/>
        </authorList>
    </citation>
    <scope>NUCLEOTIDE SEQUENCE</scope>
</reference>
<dbReference type="InterPro" id="IPR022816">
    <property type="entry name" value="Condensin_barren_su2"/>
</dbReference>
<feature type="compositionally biased region" description="Acidic residues" evidence="11">
    <location>
        <begin position="139"/>
        <end position="148"/>
    </location>
</feature>
<keyword evidence="8" id="KW-0498">Mitosis</keyword>
<dbReference type="GO" id="GO:0007076">
    <property type="term" value="P:mitotic chromosome condensation"/>
    <property type="evidence" value="ECO:0007669"/>
    <property type="project" value="InterPro"/>
</dbReference>
<evidence type="ECO:0000256" key="10">
    <source>
        <dbReference type="ARBA" id="ARBA00023306"/>
    </source>
</evidence>
<protein>
    <recommendedName>
        <fullName evidence="4">Condensin complex subunit 2</fullName>
    </recommendedName>
</protein>
<dbReference type="Proteomes" id="UP000663829">
    <property type="component" value="Unassembled WGS sequence"/>
</dbReference>
<evidence type="ECO:0000256" key="6">
    <source>
        <dbReference type="ARBA" id="ARBA00022490"/>
    </source>
</evidence>
<proteinExistence type="inferred from homology"/>
<evidence type="ECO:0000313" key="12">
    <source>
        <dbReference type="EMBL" id="CAF0762872.1"/>
    </source>
</evidence>
<dbReference type="PANTHER" id="PTHR13108:SF9">
    <property type="entry name" value="CONDENSIN COMPLEX SUBUNIT 2"/>
    <property type="match status" value="1"/>
</dbReference>
<dbReference type="EMBL" id="CAJOBC010000138">
    <property type="protein sequence ID" value="CAF3543969.1"/>
    <property type="molecule type" value="Genomic_DNA"/>
</dbReference>
<keyword evidence="9" id="KW-0226">DNA condensation</keyword>
<dbReference type="GO" id="GO:0005737">
    <property type="term" value="C:cytoplasm"/>
    <property type="evidence" value="ECO:0007669"/>
    <property type="project" value="UniProtKB-SubCell"/>
</dbReference>
<dbReference type="OrthoDB" id="362021at2759"/>
<gene>
    <name evidence="12" type="ORF">GPM918_LOCUS1489</name>
    <name evidence="13" type="ORF">SRO942_LOCUS1489</name>
</gene>
<evidence type="ECO:0000256" key="4">
    <source>
        <dbReference type="ARBA" id="ARBA00016065"/>
    </source>
</evidence>
<accession>A0A813Q6Z7</accession>